<sequence>MSNYTQSEQTAEIIRDKNWRSQMPAAGVYSRIYGADSQAIADSTERDANSRAASGPSIACSHNPGSISRAYCTPLVKF</sequence>
<keyword evidence="2" id="KW-1185">Reference proteome</keyword>
<organism evidence="1 2">
    <name type="scientific">Lasius platythorax</name>
    <dbReference type="NCBI Taxonomy" id="488582"/>
    <lineage>
        <taxon>Eukaryota</taxon>
        <taxon>Metazoa</taxon>
        <taxon>Ecdysozoa</taxon>
        <taxon>Arthropoda</taxon>
        <taxon>Hexapoda</taxon>
        <taxon>Insecta</taxon>
        <taxon>Pterygota</taxon>
        <taxon>Neoptera</taxon>
        <taxon>Endopterygota</taxon>
        <taxon>Hymenoptera</taxon>
        <taxon>Apocrita</taxon>
        <taxon>Aculeata</taxon>
        <taxon>Formicoidea</taxon>
        <taxon>Formicidae</taxon>
        <taxon>Formicinae</taxon>
        <taxon>Lasius</taxon>
        <taxon>Lasius</taxon>
    </lineage>
</organism>
<dbReference type="Proteomes" id="UP001497644">
    <property type="component" value="Chromosome 1"/>
</dbReference>
<protein>
    <submittedName>
        <fullName evidence="1">Uncharacterized protein</fullName>
    </submittedName>
</protein>
<evidence type="ECO:0000313" key="1">
    <source>
        <dbReference type="EMBL" id="CAL1673388.1"/>
    </source>
</evidence>
<proteinExistence type="predicted"/>
<dbReference type="EMBL" id="OZ034824">
    <property type="protein sequence ID" value="CAL1673388.1"/>
    <property type="molecule type" value="Genomic_DNA"/>
</dbReference>
<name>A0AAV2N0P1_9HYME</name>
<evidence type="ECO:0000313" key="2">
    <source>
        <dbReference type="Proteomes" id="UP001497644"/>
    </source>
</evidence>
<accession>A0AAV2N0P1</accession>
<gene>
    <name evidence="1" type="ORF">LPLAT_LOCUS296</name>
</gene>
<dbReference type="AlphaFoldDB" id="A0AAV2N0P1"/>
<reference evidence="1 2" key="1">
    <citation type="submission" date="2024-04" db="EMBL/GenBank/DDBJ databases">
        <authorList>
            <consortium name="Molecular Ecology Group"/>
        </authorList>
    </citation>
    <scope>NUCLEOTIDE SEQUENCE [LARGE SCALE GENOMIC DNA]</scope>
</reference>